<proteinExistence type="predicted"/>
<evidence type="ECO:0000313" key="2">
    <source>
        <dbReference type="Proteomes" id="UP001177260"/>
    </source>
</evidence>
<gene>
    <name evidence="1" type="ORF">N8T08_009770</name>
</gene>
<sequence length="345" mass="39989">MGALGTLGTTLPPAWRSVYRAPLTPEWRHIYRAILRECSYLPDPLARAYHHDFVVQRFRQHSEDPRKSRHKDPYRQNQLRKVATQTLSLFRRANEGYSRPLEKVLRLSYGRRGKKRKDLLDTLIHPEFPTDHMALEEFLSKPSIFSDGWEPPAVMISLMKSQRNAGVAAQMNLRAIKQLAPDIPKENSWGQPVSEARRRNLRKKWFYRVLPDLLPPLPDTDVQILEGLISGTYPWTAPTRRKAAGVVLETERSLITVLLTEGPQKGETHRKYAAGRPHTITRRFMEKHWRRISSLVPRMKYDPNTQKHSFTWETFWRKPGKLALAPKEGNDGLFEGLDAHGKIKL</sequence>
<name>A0ACC3ATG4_9EURO</name>
<dbReference type="Proteomes" id="UP001177260">
    <property type="component" value="Unassembled WGS sequence"/>
</dbReference>
<accession>A0ACC3ATG4</accession>
<evidence type="ECO:0000313" key="1">
    <source>
        <dbReference type="EMBL" id="KAK1140897.1"/>
    </source>
</evidence>
<organism evidence="1 2">
    <name type="scientific">Aspergillus melleus</name>
    <dbReference type="NCBI Taxonomy" id="138277"/>
    <lineage>
        <taxon>Eukaryota</taxon>
        <taxon>Fungi</taxon>
        <taxon>Dikarya</taxon>
        <taxon>Ascomycota</taxon>
        <taxon>Pezizomycotina</taxon>
        <taxon>Eurotiomycetes</taxon>
        <taxon>Eurotiomycetidae</taxon>
        <taxon>Eurotiales</taxon>
        <taxon>Aspergillaceae</taxon>
        <taxon>Aspergillus</taxon>
        <taxon>Aspergillus subgen. Circumdati</taxon>
    </lineage>
</organism>
<reference evidence="1 2" key="1">
    <citation type="journal article" date="2023" name="ACS Omega">
        <title>Identification of the Neoaspergillic Acid Biosynthesis Gene Cluster by Establishing an In Vitro CRISPR-Ribonucleoprotein Genetic System in Aspergillus melleus.</title>
        <authorList>
            <person name="Yuan B."/>
            <person name="Grau M.F."/>
            <person name="Murata R.M."/>
            <person name="Torok T."/>
            <person name="Venkateswaran K."/>
            <person name="Stajich J.E."/>
            <person name="Wang C.C.C."/>
        </authorList>
    </citation>
    <scope>NUCLEOTIDE SEQUENCE [LARGE SCALE GENOMIC DNA]</scope>
    <source>
        <strain evidence="1 2">IMV 1140</strain>
    </source>
</reference>
<comment type="caution">
    <text evidence="1">The sequence shown here is derived from an EMBL/GenBank/DDBJ whole genome shotgun (WGS) entry which is preliminary data.</text>
</comment>
<dbReference type="EMBL" id="JAOPJF010000073">
    <property type="protein sequence ID" value="KAK1140897.1"/>
    <property type="molecule type" value="Genomic_DNA"/>
</dbReference>
<keyword evidence="2" id="KW-1185">Reference proteome</keyword>
<protein>
    <submittedName>
        <fullName evidence="1">Uncharacterized protein</fullName>
    </submittedName>
</protein>